<accession>M4B8Y7</accession>
<evidence type="ECO:0008006" key="3">
    <source>
        <dbReference type="Google" id="ProtNLM"/>
    </source>
</evidence>
<organism evidence="1 2">
    <name type="scientific">Hyaloperonospora arabidopsidis (strain Emoy2)</name>
    <name type="common">Downy mildew agent</name>
    <name type="synonym">Peronospora arabidopsidis</name>
    <dbReference type="NCBI Taxonomy" id="559515"/>
    <lineage>
        <taxon>Eukaryota</taxon>
        <taxon>Sar</taxon>
        <taxon>Stramenopiles</taxon>
        <taxon>Oomycota</taxon>
        <taxon>Peronosporomycetes</taxon>
        <taxon>Peronosporales</taxon>
        <taxon>Peronosporaceae</taxon>
        <taxon>Hyaloperonospora</taxon>
    </lineage>
</organism>
<evidence type="ECO:0000313" key="1">
    <source>
        <dbReference type="EnsemblProtists" id="HpaP802746"/>
    </source>
</evidence>
<dbReference type="OMA" id="DLRCWKR"/>
<name>M4B8Y7_HYAAE</name>
<reference evidence="2" key="1">
    <citation type="journal article" date="2010" name="Science">
        <title>Signatures of adaptation to obligate biotrophy in the Hyaloperonospora arabidopsidis genome.</title>
        <authorList>
            <person name="Baxter L."/>
            <person name="Tripathy S."/>
            <person name="Ishaque N."/>
            <person name="Boot N."/>
            <person name="Cabral A."/>
            <person name="Kemen E."/>
            <person name="Thines M."/>
            <person name="Ah-Fong A."/>
            <person name="Anderson R."/>
            <person name="Badejoko W."/>
            <person name="Bittner-Eddy P."/>
            <person name="Boore J.L."/>
            <person name="Chibucos M.C."/>
            <person name="Coates M."/>
            <person name="Dehal P."/>
            <person name="Delehaunty K."/>
            <person name="Dong S."/>
            <person name="Downton P."/>
            <person name="Dumas B."/>
            <person name="Fabro G."/>
            <person name="Fronick C."/>
            <person name="Fuerstenberg S.I."/>
            <person name="Fulton L."/>
            <person name="Gaulin E."/>
            <person name="Govers F."/>
            <person name="Hughes L."/>
            <person name="Humphray S."/>
            <person name="Jiang R.H."/>
            <person name="Judelson H."/>
            <person name="Kamoun S."/>
            <person name="Kyung K."/>
            <person name="Meijer H."/>
            <person name="Minx P."/>
            <person name="Morris P."/>
            <person name="Nelson J."/>
            <person name="Phuntumart V."/>
            <person name="Qutob D."/>
            <person name="Rehmany A."/>
            <person name="Rougon-Cardoso A."/>
            <person name="Ryden P."/>
            <person name="Torto-Alalibo T."/>
            <person name="Studholme D."/>
            <person name="Wang Y."/>
            <person name="Win J."/>
            <person name="Wood J."/>
            <person name="Clifton S.W."/>
            <person name="Rogers J."/>
            <person name="Van den Ackerveken G."/>
            <person name="Jones J.D."/>
            <person name="McDowell J.M."/>
            <person name="Beynon J."/>
            <person name="Tyler B.M."/>
        </authorList>
    </citation>
    <scope>NUCLEOTIDE SEQUENCE [LARGE SCALE GENOMIC DNA]</scope>
    <source>
        <strain evidence="2">Emoy2</strain>
    </source>
</reference>
<dbReference type="InParanoid" id="M4B8Y7"/>
<dbReference type="Proteomes" id="UP000011713">
    <property type="component" value="Unassembled WGS sequence"/>
</dbReference>
<keyword evidence="2" id="KW-1185">Reference proteome</keyword>
<proteinExistence type="predicted"/>
<dbReference type="eggNOG" id="ENOG502QQ1F">
    <property type="taxonomic scope" value="Eukaryota"/>
</dbReference>
<protein>
    <recommendedName>
        <fullName evidence="3">Retrotransposon gag domain-containing protein</fullName>
    </recommendedName>
</protein>
<dbReference type="AlphaFoldDB" id="M4B8Y7"/>
<dbReference type="VEuPathDB" id="FungiDB:HpaG802746"/>
<sequence length="367" mass="42517">MGQGLKMVPRIRLSAALDLKEFSGRYLEENRARSWVTTMKTAFAKDQAPDSKKCLVFGGLLIGPAQNWYRQLGRSVRGNWKDLLQKFQMQFCGLGVPVARQYYHAKKRSDKSPLDYLYRLNVIALRAMFKINIGSPKIQKEHVEHYIETVDDPEWTDQSMMLRLADVEKLRKVLKACQKTKARRGKTLFGSRKFGQKVPAPLDRPRDVSCRSVHAVREPTERSGSEGSSLENLDNVEDMRRVYLAEAEIVQNNERTMIDRITEEVDQHQKQTEDPGIRNTAAESNVRCTHCGSRKNGDLRCWKRMTCDHCVKKRHSSDRYFFVCWGWGETHEAGKCQIEDFYNLIRQWYCSTKHAGMLSEKAEKMIN</sequence>
<reference evidence="1" key="2">
    <citation type="submission" date="2015-06" db="UniProtKB">
        <authorList>
            <consortium name="EnsemblProtists"/>
        </authorList>
    </citation>
    <scope>IDENTIFICATION</scope>
    <source>
        <strain evidence="1">Emoy2</strain>
    </source>
</reference>
<evidence type="ECO:0000313" key="2">
    <source>
        <dbReference type="Proteomes" id="UP000011713"/>
    </source>
</evidence>
<dbReference type="EMBL" id="JH598009">
    <property type="status" value="NOT_ANNOTATED_CDS"/>
    <property type="molecule type" value="Genomic_DNA"/>
</dbReference>
<dbReference type="HOGENOM" id="CLU_013206_1_0_1"/>
<dbReference type="EnsemblProtists" id="HpaT802746">
    <property type="protein sequence ID" value="HpaP802746"/>
    <property type="gene ID" value="HpaG802746"/>
</dbReference>